<reference evidence="1" key="1">
    <citation type="journal article" date="2014" name="Int. J. Syst. Evol. Microbiol.">
        <title>Complete genome sequence of Corynebacterium casei LMG S-19264T (=DSM 44701T), isolated from a smear-ripened cheese.</title>
        <authorList>
            <consortium name="US DOE Joint Genome Institute (JGI-PGF)"/>
            <person name="Walter F."/>
            <person name="Albersmeier A."/>
            <person name="Kalinowski J."/>
            <person name="Ruckert C."/>
        </authorList>
    </citation>
    <scope>NUCLEOTIDE SEQUENCE</scope>
    <source>
        <strain evidence="1">JCM 4646</strain>
    </source>
</reference>
<name>A0A918YWX2_9ACTN</name>
<comment type="caution">
    <text evidence="1">The sequence shown here is derived from an EMBL/GenBank/DDBJ whole genome shotgun (WGS) entry which is preliminary data.</text>
</comment>
<evidence type="ECO:0000313" key="1">
    <source>
        <dbReference type="EMBL" id="GHE25310.1"/>
    </source>
</evidence>
<protein>
    <submittedName>
        <fullName evidence="1">Uncharacterized protein</fullName>
    </submittedName>
</protein>
<keyword evidence="2" id="KW-1185">Reference proteome</keyword>
<dbReference type="RefSeq" id="WP_190215539.1">
    <property type="nucleotide sequence ID" value="NZ_BNBO01000082.1"/>
</dbReference>
<dbReference type="Proteomes" id="UP000617734">
    <property type="component" value="Unassembled WGS sequence"/>
</dbReference>
<sequence length="155" mass="16455">MFATLVIDFSVVAFGGCGCCCCSSGRRSESGRVLMWGRSVVGMTMQGATMLVGVRAADEVFAALEELSTRRRPWTAFEQGLLQAYRWAVGTRAVAPVTGDEAMGLVGPCRSQLLAECQAAEVRLRVGATPGADVDLVLGAYAALAWVCGHHDERP</sequence>
<dbReference type="GeneID" id="95357880"/>
<evidence type="ECO:0000313" key="2">
    <source>
        <dbReference type="Proteomes" id="UP000617734"/>
    </source>
</evidence>
<organism evidence="1 2">
    <name type="scientific">Kitasatospora indigofera</name>
    <dbReference type="NCBI Taxonomy" id="67307"/>
    <lineage>
        <taxon>Bacteria</taxon>
        <taxon>Bacillati</taxon>
        <taxon>Actinomycetota</taxon>
        <taxon>Actinomycetes</taxon>
        <taxon>Kitasatosporales</taxon>
        <taxon>Streptomycetaceae</taxon>
        <taxon>Kitasatospora</taxon>
    </lineage>
</organism>
<gene>
    <name evidence="1" type="ORF">GCM10018781_76590</name>
</gene>
<accession>A0A918YWX2</accession>
<dbReference type="EMBL" id="BNBO01000082">
    <property type="protein sequence ID" value="GHE25310.1"/>
    <property type="molecule type" value="Genomic_DNA"/>
</dbReference>
<reference evidence="1" key="2">
    <citation type="submission" date="2020-09" db="EMBL/GenBank/DDBJ databases">
        <authorList>
            <person name="Sun Q."/>
            <person name="Ohkuma M."/>
        </authorList>
    </citation>
    <scope>NUCLEOTIDE SEQUENCE</scope>
    <source>
        <strain evidence="1">JCM 4646</strain>
    </source>
</reference>
<proteinExistence type="predicted"/>
<dbReference type="AlphaFoldDB" id="A0A918YWX2"/>